<dbReference type="Gene3D" id="1.10.10.10">
    <property type="entry name" value="Winged helix-like DNA-binding domain superfamily/Winged helix DNA-binding domain"/>
    <property type="match status" value="1"/>
</dbReference>
<keyword evidence="3" id="KW-0808">Transferase</keyword>
<accession>A0AAF0D168</accession>
<dbReference type="CDD" id="cd06445">
    <property type="entry name" value="ATase"/>
    <property type="match status" value="1"/>
</dbReference>
<dbReference type="PROSITE" id="PS00374">
    <property type="entry name" value="MGMT"/>
    <property type="match status" value="1"/>
</dbReference>
<dbReference type="PANTHER" id="PTHR10815:SF13">
    <property type="entry name" value="METHYLATED-DNA--PROTEIN-CYSTEINE METHYLTRANSFERASE"/>
    <property type="match status" value="1"/>
</dbReference>
<dbReference type="AlphaFoldDB" id="A0AAF0D168"/>
<evidence type="ECO:0000313" key="8">
    <source>
        <dbReference type="EMBL" id="WEU39766.1"/>
    </source>
</evidence>
<dbReference type="InterPro" id="IPR001497">
    <property type="entry name" value="MethylDNA_cys_MeTrfase_AS"/>
</dbReference>
<dbReference type="InterPro" id="IPR014048">
    <property type="entry name" value="MethylDNA_cys_MeTrfase_DNA-bd"/>
</dbReference>
<sequence>MPSNRVSPKFLSDFKRRVYEIVAKIPKGFVASYSQIAEVAGSKNYVRAVGNALHVNPYPREKVPCHRVVKSNGDIGGYANGALVKMNMLIGEGVEIVKGKVNLKKHLVNIELLK</sequence>
<evidence type="ECO:0000256" key="6">
    <source>
        <dbReference type="ARBA" id="ARBA00049348"/>
    </source>
</evidence>
<keyword evidence="4" id="KW-0227">DNA damage</keyword>
<dbReference type="KEGG" id="oyw:OdinLCB4_004610"/>
<dbReference type="EMBL" id="CP091871">
    <property type="protein sequence ID" value="WEU39766.1"/>
    <property type="molecule type" value="Genomic_DNA"/>
</dbReference>
<protein>
    <submittedName>
        <fullName evidence="8">MGMT family protein</fullName>
    </submittedName>
</protein>
<dbReference type="InterPro" id="IPR036217">
    <property type="entry name" value="MethylDNA_cys_MeTrfase_DNAb"/>
</dbReference>
<comment type="catalytic activity">
    <reaction evidence="1">
        <text>a 4-O-methyl-thymidine in DNA + L-cysteinyl-[protein] = a thymidine in DNA + S-methyl-L-cysteinyl-[protein]</text>
        <dbReference type="Rhea" id="RHEA:53428"/>
        <dbReference type="Rhea" id="RHEA-COMP:10131"/>
        <dbReference type="Rhea" id="RHEA-COMP:10132"/>
        <dbReference type="Rhea" id="RHEA-COMP:13555"/>
        <dbReference type="Rhea" id="RHEA-COMP:13556"/>
        <dbReference type="ChEBI" id="CHEBI:29950"/>
        <dbReference type="ChEBI" id="CHEBI:82612"/>
        <dbReference type="ChEBI" id="CHEBI:137386"/>
        <dbReference type="ChEBI" id="CHEBI:137387"/>
        <dbReference type="EC" id="2.1.1.63"/>
    </reaction>
</comment>
<dbReference type="Pfam" id="PF01035">
    <property type="entry name" value="DNA_binding_1"/>
    <property type="match status" value="1"/>
</dbReference>
<dbReference type="Proteomes" id="UP000186851">
    <property type="component" value="Chromosome"/>
</dbReference>
<evidence type="ECO:0000256" key="4">
    <source>
        <dbReference type="ARBA" id="ARBA00022763"/>
    </source>
</evidence>
<keyword evidence="2" id="KW-0489">Methyltransferase</keyword>
<evidence type="ECO:0000259" key="7">
    <source>
        <dbReference type="Pfam" id="PF01035"/>
    </source>
</evidence>
<evidence type="ECO:0000256" key="2">
    <source>
        <dbReference type="ARBA" id="ARBA00022603"/>
    </source>
</evidence>
<dbReference type="GO" id="GO:0006281">
    <property type="term" value="P:DNA repair"/>
    <property type="evidence" value="ECO:0007669"/>
    <property type="project" value="UniProtKB-KW"/>
</dbReference>
<dbReference type="GO" id="GO:0003908">
    <property type="term" value="F:methylated-DNA-[protein]-cysteine S-methyltransferase activity"/>
    <property type="evidence" value="ECO:0007669"/>
    <property type="project" value="UniProtKB-EC"/>
</dbReference>
<dbReference type="PANTHER" id="PTHR10815">
    <property type="entry name" value="METHYLATED-DNA--PROTEIN-CYSTEINE METHYLTRANSFERASE"/>
    <property type="match status" value="1"/>
</dbReference>
<reference evidence="8" key="2">
    <citation type="journal article" date="2022" name="Nat. Microbiol.">
        <title>A closed Candidatus Odinarchaeum chromosome exposes Asgard archaeal viruses.</title>
        <authorList>
            <person name="Tamarit D."/>
            <person name="Caceres E.F."/>
            <person name="Krupovic M."/>
            <person name="Nijland R."/>
            <person name="Eme L."/>
            <person name="Robinson N.P."/>
            <person name="Ettema T.J.G."/>
        </authorList>
    </citation>
    <scope>NUCLEOTIDE SEQUENCE</scope>
    <source>
        <strain evidence="8">LCB_4</strain>
    </source>
</reference>
<dbReference type="SUPFAM" id="SSF46767">
    <property type="entry name" value="Methylated DNA-protein cysteine methyltransferase, C-terminal domain"/>
    <property type="match status" value="1"/>
</dbReference>
<keyword evidence="5" id="KW-0234">DNA repair</keyword>
<feature type="domain" description="Methylated-DNA-[protein]-cysteine S-methyltransferase DNA binding" evidence="7">
    <location>
        <begin position="13"/>
        <end position="94"/>
    </location>
</feature>
<organism evidence="8 9">
    <name type="scientific">Odinarchaeota yellowstonii (strain LCB_4)</name>
    <dbReference type="NCBI Taxonomy" id="1841599"/>
    <lineage>
        <taxon>Archaea</taxon>
        <taxon>Promethearchaeati</taxon>
        <taxon>Candidatus Odinarchaeota</taxon>
        <taxon>Candidatus Odinarchaeia</taxon>
        <taxon>Candidatus Odinarchaeales</taxon>
        <taxon>Candidatus Odinarchaeaceae</taxon>
        <taxon>Candidatus Odinarchaeum</taxon>
    </lineage>
</organism>
<reference evidence="8" key="1">
    <citation type="journal article" date="2017" name="Nature">
        <title>Asgard archaea illuminate the origin of eukaryotic cellular complexity.</title>
        <authorList>
            <person name="Zaremba-Niedzwiedzka K."/>
            <person name="Caceres E.F."/>
            <person name="Saw J.H."/>
            <person name="Backstrom D."/>
            <person name="Juzokaite L."/>
            <person name="Vancaester E."/>
            <person name="Seitz K.W."/>
            <person name="Anantharaman K."/>
            <person name="Starnawski P."/>
            <person name="Kjeldsen K.U."/>
            <person name="Scott M.B."/>
            <person name="Nunoura T."/>
            <person name="Banfield J.F."/>
            <person name="Schramm A."/>
            <person name="Baker B.J."/>
            <person name="Spang A."/>
            <person name="Ettema T.J.G."/>
        </authorList>
    </citation>
    <scope>NUCLEOTIDE SEQUENCE</scope>
    <source>
        <strain evidence="8">LCB_4</strain>
    </source>
</reference>
<proteinExistence type="predicted"/>
<dbReference type="InterPro" id="IPR036388">
    <property type="entry name" value="WH-like_DNA-bd_sf"/>
</dbReference>
<name>A0AAF0D168_ODILC</name>
<evidence type="ECO:0000256" key="5">
    <source>
        <dbReference type="ARBA" id="ARBA00023204"/>
    </source>
</evidence>
<evidence type="ECO:0000256" key="1">
    <source>
        <dbReference type="ARBA" id="ARBA00001286"/>
    </source>
</evidence>
<evidence type="ECO:0000313" key="9">
    <source>
        <dbReference type="Proteomes" id="UP000186851"/>
    </source>
</evidence>
<dbReference type="NCBIfam" id="TIGR00589">
    <property type="entry name" value="ogt"/>
    <property type="match status" value="1"/>
</dbReference>
<dbReference type="GO" id="GO:0032259">
    <property type="term" value="P:methylation"/>
    <property type="evidence" value="ECO:0007669"/>
    <property type="project" value="UniProtKB-KW"/>
</dbReference>
<evidence type="ECO:0000256" key="3">
    <source>
        <dbReference type="ARBA" id="ARBA00022679"/>
    </source>
</evidence>
<comment type="catalytic activity">
    <reaction evidence="6">
        <text>a 6-O-methyl-2'-deoxyguanosine in DNA + L-cysteinyl-[protein] = S-methyl-L-cysteinyl-[protein] + a 2'-deoxyguanosine in DNA</text>
        <dbReference type="Rhea" id="RHEA:24000"/>
        <dbReference type="Rhea" id="RHEA-COMP:10131"/>
        <dbReference type="Rhea" id="RHEA-COMP:10132"/>
        <dbReference type="Rhea" id="RHEA-COMP:11367"/>
        <dbReference type="Rhea" id="RHEA-COMP:11368"/>
        <dbReference type="ChEBI" id="CHEBI:29950"/>
        <dbReference type="ChEBI" id="CHEBI:82612"/>
        <dbReference type="ChEBI" id="CHEBI:85445"/>
        <dbReference type="ChEBI" id="CHEBI:85448"/>
        <dbReference type="EC" id="2.1.1.63"/>
    </reaction>
</comment>
<gene>
    <name evidence="8" type="ORF">OdinLCB4_004610</name>
</gene>